<dbReference type="Proteomes" id="UP001168528">
    <property type="component" value="Unassembled WGS sequence"/>
</dbReference>
<keyword evidence="3" id="KW-1185">Reference proteome</keyword>
<evidence type="ECO:0000313" key="3">
    <source>
        <dbReference type="Proteomes" id="UP001168528"/>
    </source>
</evidence>
<sequence length="176" mass="19444">MKNFFHFTISVILGSLLGYSLYYKILKRGTPAEANTIAVDQLFFADNIAFEKKQQEAITLRNTPRLDTLQVSVQLFETVQSKQQTTLSTKSTQVKLITIIEAVQPIEVAQLQKNKTISIPVTQLSTPAVAEPAAVLPAPTTQVVSASAETTDAPVESQEQADKKKFLFFSKKARNN</sequence>
<keyword evidence="1" id="KW-1133">Transmembrane helix</keyword>
<dbReference type="RefSeq" id="WP_302039674.1">
    <property type="nucleotide sequence ID" value="NZ_JAUKPO010000014.1"/>
</dbReference>
<evidence type="ECO:0000256" key="1">
    <source>
        <dbReference type="SAM" id="Phobius"/>
    </source>
</evidence>
<dbReference type="EMBL" id="JAUKPO010000014">
    <property type="protein sequence ID" value="MDO1448875.1"/>
    <property type="molecule type" value="Genomic_DNA"/>
</dbReference>
<organism evidence="2 3">
    <name type="scientific">Rhodocytophaga aerolata</name>
    <dbReference type="NCBI Taxonomy" id="455078"/>
    <lineage>
        <taxon>Bacteria</taxon>
        <taxon>Pseudomonadati</taxon>
        <taxon>Bacteroidota</taxon>
        <taxon>Cytophagia</taxon>
        <taxon>Cytophagales</taxon>
        <taxon>Rhodocytophagaceae</taxon>
        <taxon>Rhodocytophaga</taxon>
    </lineage>
</organism>
<keyword evidence="1" id="KW-0472">Membrane</keyword>
<name>A0ABT8R9Y5_9BACT</name>
<evidence type="ECO:0000313" key="2">
    <source>
        <dbReference type="EMBL" id="MDO1448875.1"/>
    </source>
</evidence>
<reference evidence="2" key="1">
    <citation type="submission" date="2023-07" db="EMBL/GenBank/DDBJ databases">
        <title>The genome sequence of Rhodocytophaga aerolata KACC 12507.</title>
        <authorList>
            <person name="Zhang X."/>
        </authorList>
    </citation>
    <scope>NUCLEOTIDE SEQUENCE</scope>
    <source>
        <strain evidence="2">KACC 12507</strain>
    </source>
</reference>
<keyword evidence="1" id="KW-0812">Transmembrane</keyword>
<feature type="transmembrane region" description="Helical" evidence="1">
    <location>
        <begin position="6"/>
        <end position="23"/>
    </location>
</feature>
<accession>A0ABT8R9Y5</accession>
<comment type="caution">
    <text evidence="2">The sequence shown here is derived from an EMBL/GenBank/DDBJ whole genome shotgun (WGS) entry which is preliminary data.</text>
</comment>
<proteinExistence type="predicted"/>
<gene>
    <name evidence="2" type="ORF">Q0590_21535</name>
</gene>
<protein>
    <submittedName>
        <fullName evidence="2">Uncharacterized protein</fullName>
    </submittedName>
</protein>